<accession>D7FZT4</accession>
<protein>
    <submittedName>
        <fullName evidence="3">Uncharacterized protein</fullName>
    </submittedName>
</protein>
<dbReference type="AlphaFoldDB" id="D7FZT4"/>
<gene>
    <name evidence="3" type="ORF">Esi_0387_0002</name>
</gene>
<feature type="region of interest" description="Disordered" evidence="2">
    <location>
        <begin position="192"/>
        <end position="222"/>
    </location>
</feature>
<dbReference type="EMBL" id="FN648583">
    <property type="protein sequence ID" value="CBJ32883.1"/>
    <property type="molecule type" value="Genomic_DNA"/>
</dbReference>
<feature type="coiled-coil region" evidence="1">
    <location>
        <begin position="350"/>
        <end position="377"/>
    </location>
</feature>
<evidence type="ECO:0000256" key="2">
    <source>
        <dbReference type="SAM" id="MobiDB-lite"/>
    </source>
</evidence>
<dbReference type="OMA" id="ANLCMVE"/>
<organism evidence="3 4">
    <name type="scientific">Ectocarpus siliculosus</name>
    <name type="common">Brown alga</name>
    <name type="synonym">Conferva siliculosa</name>
    <dbReference type="NCBI Taxonomy" id="2880"/>
    <lineage>
        <taxon>Eukaryota</taxon>
        <taxon>Sar</taxon>
        <taxon>Stramenopiles</taxon>
        <taxon>Ochrophyta</taxon>
        <taxon>PX clade</taxon>
        <taxon>Phaeophyceae</taxon>
        <taxon>Ectocarpales</taxon>
        <taxon>Ectocarpaceae</taxon>
        <taxon>Ectocarpus</taxon>
    </lineage>
</organism>
<keyword evidence="4" id="KW-1185">Reference proteome</keyword>
<evidence type="ECO:0000313" key="4">
    <source>
        <dbReference type="Proteomes" id="UP000002630"/>
    </source>
</evidence>
<evidence type="ECO:0000256" key="1">
    <source>
        <dbReference type="SAM" id="Coils"/>
    </source>
</evidence>
<sequence length="475" mass="46530">MSQSRVNLATAKRELAERRDEANLCMVELKHAQEVLAAGGTGPKVLSVVAQGIPCTFPLDAAVESFDLVLMAENDSGAGATKSAAVDQASVSQEDSSQLAEAAAVAVPGDGHETDEVVISAEDAAEAVEAEAAAAATAAVPDAAEPGEAGVDEVTVATAATAATAAAGAVSEQGNDAEEEFHDDSGAAAPVADAAEAPVAGETEAVGAEAGQGETAESEAAAAEAEAAAAAAAAAAAVAAVGPVAGEDSETAPAATVAEAAGEAADEADTGAARASLNGGVGGASPAAAAALGCSTGTTEVVVPSSELDFKLSQGQWRYLEADSTPVHGDGAVEVTKGIRFSTSLKAVDSREDDDRIVELSEKLSDAERRVRAAEAMIKKLQPSSATASSRKKSGGGGGGAGVRKSALKKSKGGTRAVKSDAAKRRGAAGALSAAVGNAYGKAKTAGALAWGARNLVFFAAAVAAMHLHGDYLAV</sequence>
<dbReference type="InParanoid" id="D7FZT4"/>
<feature type="region of interest" description="Disordered" evidence="2">
    <location>
        <begin position="382"/>
        <end position="422"/>
    </location>
</feature>
<reference evidence="3 4" key="1">
    <citation type="journal article" date="2010" name="Nature">
        <title>The Ectocarpus genome and the independent evolution of multicellularity in brown algae.</title>
        <authorList>
            <person name="Cock J.M."/>
            <person name="Sterck L."/>
            <person name="Rouze P."/>
            <person name="Scornet D."/>
            <person name="Allen A.E."/>
            <person name="Amoutzias G."/>
            <person name="Anthouard V."/>
            <person name="Artiguenave F."/>
            <person name="Aury J.M."/>
            <person name="Badger J.H."/>
            <person name="Beszteri B."/>
            <person name="Billiau K."/>
            <person name="Bonnet E."/>
            <person name="Bothwell J.H."/>
            <person name="Bowler C."/>
            <person name="Boyen C."/>
            <person name="Brownlee C."/>
            <person name="Carrano C.J."/>
            <person name="Charrier B."/>
            <person name="Cho G.Y."/>
            <person name="Coelho S.M."/>
            <person name="Collen J."/>
            <person name="Corre E."/>
            <person name="Da Silva C."/>
            <person name="Delage L."/>
            <person name="Delaroque N."/>
            <person name="Dittami S.M."/>
            <person name="Doulbeau S."/>
            <person name="Elias M."/>
            <person name="Farnham G."/>
            <person name="Gachon C.M."/>
            <person name="Gschloessl B."/>
            <person name="Heesch S."/>
            <person name="Jabbari K."/>
            <person name="Jubin C."/>
            <person name="Kawai H."/>
            <person name="Kimura K."/>
            <person name="Kloareg B."/>
            <person name="Kupper F.C."/>
            <person name="Lang D."/>
            <person name="Le Bail A."/>
            <person name="Leblanc C."/>
            <person name="Lerouge P."/>
            <person name="Lohr M."/>
            <person name="Lopez P.J."/>
            <person name="Martens C."/>
            <person name="Maumus F."/>
            <person name="Michel G."/>
            <person name="Miranda-Saavedra D."/>
            <person name="Morales J."/>
            <person name="Moreau H."/>
            <person name="Motomura T."/>
            <person name="Nagasato C."/>
            <person name="Napoli C.A."/>
            <person name="Nelson D.R."/>
            <person name="Nyvall-Collen P."/>
            <person name="Peters A.F."/>
            <person name="Pommier C."/>
            <person name="Potin P."/>
            <person name="Poulain J."/>
            <person name="Quesneville H."/>
            <person name="Read B."/>
            <person name="Rensing S.A."/>
            <person name="Ritter A."/>
            <person name="Rousvoal S."/>
            <person name="Samanta M."/>
            <person name="Samson G."/>
            <person name="Schroeder D.C."/>
            <person name="Segurens B."/>
            <person name="Strittmatter M."/>
            <person name="Tonon T."/>
            <person name="Tregear J.W."/>
            <person name="Valentin K."/>
            <person name="von Dassow P."/>
            <person name="Yamagishi T."/>
            <person name="Van de Peer Y."/>
            <person name="Wincker P."/>
        </authorList>
    </citation>
    <scope>NUCLEOTIDE SEQUENCE [LARGE SCALE GENOMIC DNA]</scope>
    <source>
        <strain evidence="4">Ec32 / CCAP1310/4</strain>
    </source>
</reference>
<name>D7FZT4_ECTSI</name>
<keyword evidence="1" id="KW-0175">Coiled coil</keyword>
<proteinExistence type="predicted"/>
<dbReference type="EMBL" id="FN649736">
    <property type="protein sequence ID" value="CBJ32883.1"/>
    <property type="molecule type" value="Genomic_DNA"/>
</dbReference>
<evidence type="ECO:0000313" key="3">
    <source>
        <dbReference type="EMBL" id="CBJ32883.1"/>
    </source>
</evidence>
<dbReference type="Proteomes" id="UP000002630">
    <property type="component" value="Linkage Group LG11"/>
</dbReference>
<dbReference type="OrthoDB" id="10557434at2759"/>